<proteinExistence type="predicted"/>
<dbReference type="RefSeq" id="WP_176764787.1">
    <property type="nucleotide sequence ID" value="NZ_FNEN01000020.1"/>
</dbReference>
<name>A0A1G8RTE1_9BACI</name>
<gene>
    <name evidence="2" type="ORF">SAMN04488123_12014</name>
</gene>
<reference evidence="2 3" key="1">
    <citation type="submission" date="2016-10" db="EMBL/GenBank/DDBJ databases">
        <authorList>
            <person name="de Groot N.N."/>
        </authorList>
    </citation>
    <scope>NUCLEOTIDE SEQUENCE [LARGE SCALE GENOMIC DNA]</scope>
    <source>
        <strain evidence="2 3">DSM 21771</strain>
    </source>
</reference>
<dbReference type="InterPro" id="IPR008841">
    <property type="entry name" value="Siphovirus-type_tail_N"/>
</dbReference>
<dbReference type="EMBL" id="FNEN01000020">
    <property type="protein sequence ID" value="SDJ19745.1"/>
    <property type="molecule type" value="Genomic_DNA"/>
</dbReference>
<protein>
    <submittedName>
        <fullName evidence="2">Phage tail protein</fullName>
    </submittedName>
</protein>
<keyword evidence="3" id="KW-1185">Reference proteome</keyword>
<feature type="domain" description="Siphovirus-type tail component RIFT-related" evidence="1">
    <location>
        <begin position="8"/>
        <end position="105"/>
    </location>
</feature>
<dbReference type="Pfam" id="PF05709">
    <property type="entry name" value="Sipho_tail"/>
    <property type="match status" value="1"/>
</dbReference>
<evidence type="ECO:0000259" key="1">
    <source>
        <dbReference type="Pfam" id="PF05709"/>
    </source>
</evidence>
<dbReference type="Proteomes" id="UP000198853">
    <property type="component" value="Unassembled WGS sequence"/>
</dbReference>
<sequence>MDVEIEKKNGEKILLSEAGAMVKDFIVSSISLDPSYESHQGRHGRLDMGAYYEDRDITVPIFFHAYDLLHFPLMRDKLFSILNSNEAFYIRELRRPKKMQYAFIDVNERSRQKEGTDNVFVGGKRYLVRPASSFVFEQEELHGFTEVEFETTELPFAESIGTSLELESDGSLQPEIWGHGMGLSFEHDSQKYTHEVSDGQTFHIYNASNVAFPVPFHIDFKIIIESVSGGVDGIRVVNETNNSRITFNGELSSSDTLTYDRAQVMLNNLNALGDADKEFLTLATGWNTLRMERASSAQIAVDTRFYYK</sequence>
<evidence type="ECO:0000313" key="2">
    <source>
        <dbReference type="EMBL" id="SDJ19745.1"/>
    </source>
</evidence>
<evidence type="ECO:0000313" key="3">
    <source>
        <dbReference type="Proteomes" id="UP000198853"/>
    </source>
</evidence>
<dbReference type="AlphaFoldDB" id="A0A1G8RTE1"/>
<organism evidence="2 3">
    <name type="scientific">Natribacillus halophilus</name>
    <dbReference type="NCBI Taxonomy" id="549003"/>
    <lineage>
        <taxon>Bacteria</taxon>
        <taxon>Bacillati</taxon>
        <taxon>Bacillota</taxon>
        <taxon>Bacilli</taxon>
        <taxon>Bacillales</taxon>
        <taxon>Bacillaceae</taxon>
        <taxon>Natribacillus</taxon>
    </lineage>
</organism>
<accession>A0A1G8RTE1</accession>